<dbReference type="CDD" id="cd00143">
    <property type="entry name" value="PP2Cc"/>
    <property type="match status" value="1"/>
</dbReference>
<evidence type="ECO:0000313" key="3">
    <source>
        <dbReference type="Proteomes" id="UP000283530"/>
    </source>
</evidence>
<reference evidence="2 3" key="1">
    <citation type="journal article" date="2019" name="Nat. Plants">
        <title>Stout camphor tree genome fills gaps in understanding of flowering plant genome evolution.</title>
        <authorList>
            <person name="Chaw S.M."/>
            <person name="Liu Y.C."/>
            <person name="Wu Y.W."/>
            <person name="Wang H.Y."/>
            <person name="Lin C.I."/>
            <person name="Wu C.S."/>
            <person name="Ke H.M."/>
            <person name="Chang L.Y."/>
            <person name="Hsu C.Y."/>
            <person name="Yang H.T."/>
            <person name="Sudianto E."/>
            <person name="Hsu M.H."/>
            <person name="Wu K.P."/>
            <person name="Wang L.N."/>
            <person name="Leebens-Mack J.H."/>
            <person name="Tsai I.J."/>
        </authorList>
    </citation>
    <scope>NUCLEOTIDE SEQUENCE [LARGE SCALE GENOMIC DNA]</scope>
    <source>
        <strain evidence="3">cv. Chaw 1501</strain>
        <tissue evidence="2">Young leaves</tissue>
    </source>
</reference>
<dbReference type="PANTHER" id="PTHR47992">
    <property type="entry name" value="PROTEIN PHOSPHATASE"/>
    <property type="match status" value="1"/>
</dbReference>
<dbReference type="PROSITE" id="PS51746">
    <property type="entry name" value="PPM_2"/>
    <property type="match status" value="1"/>
</dbReference>
<dbReference type="AlphaFoldDB" id="A0A3S3NQN0"/>
<gene>
    <name evidence="2" type="ORF">CKAN_02163200</name>
</gene>
<name>A0A3S3NQN0_9MAGN</name>
<dbReference type="OrthoDB" id="10264738at2759"/>
<dbReference type="EMBL" id="QPKB01000009">
    <property type="protein sequence ID" value="RWR92421.1"/>
    <property type="molecule type" value="Genomic_DNA"/>
</dbReference>
<feature type="domain" description="PPM-type phosphatase" evidence="1">
    <location>
        <begin position="1"/>
        <end position="107"/>
    </location>
</feature>
<dbReference type="SUPFAM" id="SSF81606">
    <property type="entry name" value="PP2C-like"/>
    <property type="match status" value="1"/>
</dbReference>
<keyword evidence="3" id="KW-1185">Reference proteome</keyword>
<dbReference type="InterPro" id="IPR036457">
    <property type="entry name" value="PPM-type-like_dom_sf"/>
</dbReference>
<dbReference type="InterPro" id="IPR015655">
    <property type="entry name" value="PP2C"/>
</dbReference>
<dbReference type="Proteomes" id="UP000283530">
    <property type="component" value="Unassembled WGS sequence"/>
</dbReference>
<dbReference type="STRING" id="337451.A0A3S3NQN0"/>
<organism evidence="2 3">
    <name type="scientific">Cinnamomum micranthum f. kanehirae</name>
    <dbReference type="NCBI Taxonomy" id="337451"/>
    <lineage>
        <taxon>Eukaryota</taxon>
        <taxon>Viridiplantae</taxon>
        <taxon>Streptophyta</taxon>
        <taxon>Embryophyta</taxon>
        <taxon>Tracheophyta</taxon>
        <taxon>Spermatophyta</taxon>
        <taxon>Magnoliopsida</taxon>
        <taxon>Magnoliidae</taxon>
        <taxon>Laurales</taxon>
        <taxon>Lauraceae</taxon>
        <taxon>Cinnamomum</taxon>
    </lineage>
</organism>
<dbReference type="GO" id="GO:0004722">
    <property type="term" value="F:protein serine/threonine phosphatase activity"/>
    <property type="evidence" value="ECO:0007669"/>
    <property type="project" value="InterPro"/>
</dbReference>
<evidence type="ECO:0000313" key="2">
    <source>
        <dbReference type="EMBL" id="RWR92421.1"/>
    </source>
</evidence>
<dbReference type="InterPro" id="IPR001932">
    <property type="entry name" value="PPM-type_phosphatase-like_dom"/>
</dbReference>
<accession>A0A3S3NQN0</accession>
<proteinExistence type="predicted"/>
<dbReference type="Gene3D" id="3.60.40.10">
    <property type="entry name" value="PPM-type phosphatase domain"/>
    <property type="match status" value="1"/>
</dbReference>
<dbReference type="Pfam" id="PF00481">
    <property type="entry name" value="PP2C"/>
    <property type="match status" value="1"/>
</dbReference>
<comment type="caution">
    <text evidence="2">The sequence shown here is derived from an EMBL/GenBank/DDBJ whole genome shotgun (WGS) entry which is preliminary data.</text>
</comment>
<evidence type="ECO:0000259" key="1">
    <source>
        <dbReference type="PROSITE" id="PS51746"/>
    </source>
</evidence>
<sequence length="109" mass="12224">MRLNSLWHDSSGDVPRVNGQLAVSRAFGDKSLKSHLRSDPDIRHADIDHNTDILILASDGLWKVMSNEDAINLARKYKDPQAAAKQLTAEALQRESKDDISCIVVRFRV</sequence>
<protein>
    <submittedName>
        <fullName evidence="2">Protein phosphatase 2C PP2C-like domain-containing protein</fullName>
    </submittedName>
</protein>